<proteinExistence type="predicted"/>
<dbReference type="EMBL" id="VICD02000347">
    <property type="protein sequence ID" value="KAB8161369.1"/>
    <property type="molecule type" value="Genomic_DNA"/>
</dbReference>
<comment type="caution">
    <text evidence="2">The sequence shown here is derived from an EMBL/GenBank/DDBJ whole genome shotgun (WGS) entry which is preliminary data.</text>
</comment>
<protein>
    <submittedName>
        <fullName evidence="2">Uncharacterized protein</fullName>
    </submittedName>
</protein>
<dbReference type="Pfam" id="PF11604">
    <property type="entry name" value="CusF_Ec"/>
    <property type="match status" value="1"/>
</dbReference>
<dbReference type="Proteomes" id="UP000320431">
    <property type="component" value="Unassembled WGS sequence"/>
</dbReference>
<reference evidence="2 3" key="1">
    <citation type="submission" date="2019-10" db="EMBL/GenBank/DDBJ databases">
        <title>Lysobacter alkalisoli sp. nov., isolated from saline-alkaline soil.</title>
        <authorList>
            <person name="Sun J.-Q."/>
        </authorList>
    </citation>
    <scope>NUCLEOTIDE SEQUENCE [LARGE SCALE GENOMIC DNA]</scope>
    <source>
        <strain evidence="2 3">KCTC 42381</strain>
    </source>
</reference>
<evidence type="ECO:0000313" key="2">
    <source>
        <dbReference type="EMBL" id="KAB8161369.1"/>
    </source>
</evidence>
<feature type="region of interest" description="Disordered" evidence="1">
    <location>
        <begin position="1"/>
        <end position="47"/>
    </location>
</feature>
<dbReference type="AlphaFoldDB" id="A0A507ZSR4"/>
<accession>A0A507ZSR4</accession>
<feature type="compositionally biased region" description="Low complexity" evidence="1">
    <location>
        <begin position="28"/>
        <end position="38"/>
    </location>
</feature>
<evidence type="ECO:0000313" key="3">
    <source>
        <dbReference type="Proteomes" id="UP000320431"/>
    </source>
</evidence>
<dbReference type="Gene3D" id="2.40.50.320">
    <property type="entry name" value="Copper binding periplasmic protein CusF"/>
    <property type="match status" value="1"/>
</dbReference>
<organism evidence="2 3">
    <name type="scientific">Marilutibacter maris</name>
    <dbReference type="NCBI Taxonomy" id="1605891"/>
    <lineage>
        <taxon>Bacteria</taxon>
        <taxon>Pseudomonadati</taxon>
        <taxon>Pseudomonadota</taxon>
        <taxon>Gammaproteobacteria</taxon>
        <taxon>Lysobacterales</taxon>
        <taxon>Lysobacteraceae</taxon>
        <taxon>Marilutibacter</taxon>
    </lineage>
</organism>
<sequence>MPDMRMPGESEPDDGMPGDSVPGEHLPASDAPATDTPALHQADASVRAIGEGRIELSHGPFPTLGMPGMTMRFPLADPALAEGLRVGDRVRVWVRSDADGLTVERLEPLADPATGPQETRP</sequence>
<dbReference type="InterPro" id="IPR042230">
    <property type="entry name" value="CusF_sf"/>
</dbReference>
<evidence type="ECO:0000256" key="1">
    <source>
        <dbReference type="SAM" id="MobiDB-lite"/>
    </source>
</evidence>
<name>A0A507ZSR4_9GAMM</name>
<dbReference type="InterPro" id="IPR021647">
    <property type="entry name" value="CusF_Ec"/>
</dbReference>
<gene>
    <name evidence="2" type="ORF">FKV24_018980</name>
</gene>